<dbReference type="Gene3D" id="3.30.460.10">
    <property type="entry name" value="Beta Polymerase, domain 2"/>
    <property type="match status" value="1"/>
</dbReference>
<comment type="similarity">
    <text evidence="1">Belongs to the 2-5A synthase family.</text>
</comment>
<dbReference type="AlphaFoldDB" id="A0A8C8XMW2"/>
<dbReference type="InterPro" id="IPR043519">
    <property type="entry name" value="NT_sf"/>
</dbReference>
<sequence length="176" mass="19213">MDVYRTPAAALDNLVARRLQPSAEFVAAARRALGALGAFLRERGGRAAAQPWRVLKTAKGGSSGRGTALRGGCDSELVLFLNCFKSYEDQGVRRAEILNEMRVLLESWWQKPIAGLSFEFPEQDAARVLRFRLASTDLENWMDVSLVPAFDALGEGCLTHSRVGGRSLGVGPDFQS</sequence>
<evidence type="ECO:0000256" key="2">
    <source>
        <dbReference type="ARBA" id="ARBA00022884"/>
    </source>
</evidence>
<accession>A0A8C8XMW2</accession>
<reference evidence="3" key="2">
    <citation type="submission" date="2025-08" db="UniProtKB">
        <authorList>
            <consortium name="Ensembl"/>
        </authorList>
    </citation>
    <scope>IDENTIFICATION</scope>
</reference>
<dbReference type="GO" id="GO:0005829">
    <property type="term" value="C:cytosol"/>
    <property type="evidence" value="ECO:0007669"/>
    <property type="project" value="TreeGrafter"/>
</dbReference>
<dbReference type="GO" id="GO:0016020">
    <property type="term" value="C:membrane"/>
    <property type="evidence" value="ECO:0007669"/>
    <property type="project" value="TreeGrafter"/>
</dbReference>
<reference evidence="3" key="3">
    <citation type="submission" date="2025-09" db="UniProtKB">
        <authorList>
            <consortium name="Ensembl"/>
        </authorList>
    </citation>
    <scope>IDENTIFICATION</scope>
</reference>
<reference evidence="3" key="1">
    <citation type="journal article" date="2019" name="bioRxiv">
        <title>Long live the king: chromosome-level assembly of the lion (Panthera leo) using linked-read, Hi-C, and long read data.</title>
        <authorList>
            <person name="Armstrong E.E."/>
            <person name="Taylor R.W."/>
            <person name="Miller D.E."/>
            <person name="Kaelin C."/>
            <person name="Barsh G."/>
            <person name="Hadly E.A."/>
            <person name="Petrov D."/>
        </authorList>
    </citation>
    <scope>NUCLEOTIDE SEQUENCE [LARGE SCALE GENOMIC DNA]</scope>
</reference>
<name>A0A8C8XMW2_PANLE</name>
<evidence type="ECO:0000313" key="4">
    <source>
        <dbReference type="Proteomes" id="UP000694399"/>
    </source>
</evidence>
<dbReference type="FunFam" id="3.30.460.10:FF:000007">
    <property type="entry name" value="2'-5'-oligoadenylate synthetase 1"/>
    <property type="match status" value="1"/>
</dbReference>
<organism evidence="3 4">
    <name type="scientific">Panthera leo</name>
    <name type="common">Lion</name>
    <dbReference type="NCBI Taxonomy" id="9689"/>
    <lineage>
        <taxon>Eukaryota</taxon>
        <taxon>Metazoa</taxon>
        <taxon>Chordata</taxon>
        <taxon>Craniata</taxon>
        <taxon>Vertebrata</taxon>
        <taxon>Euteleostomi</taxon>
        <taxon>Mammalia</taxon>
        <taxon>Eutheria</taxon>
        <taxon>Laurasiatheria</taxon>
        <taxon>Carnivora</taxon>
        <taxon>Feliformia</taxon>
        <taxon>Felidae</taxon>
        <taxon>Pantherinae</taxon>
        <taxon>Panthera</taxon>
    </lineage>
</organism>
<dbReference type="GO" id="GO:0005654">
    <property type="term" value="C:nucleoplasm"/>
    <property type="evidence" value="ECO:0007669"/>
    <property type="project" value="TreeGrafter"/>
</dbReference>
<dbReference type="GO" id="GO:0045071">
    <property type="term" value="P:negative regulation of viral genome replication"/>
    <property type="evidence" value="ECO:0007669"/>
    <property type="project" value="TreeGrafter"/>
</dbReference>
<keyword evidence="4" id="KW-1185">Reference proteome</keyword>
<evidence type="ECO:0000313" key="3">
    <source>
        <dbReference type="Ensembl" id="ENSPLOP00000021548.1"/>
    </source>
</evidence>
<dbReference type="PROSITE" id="PS50152">
    <property type="entry name" value="25A_SYNTH_3"/>
    <property type="match status" value="1"/>
</dbReference>
<dbReference type="GO" id="GO:0051607">
    <property type="term" value="P:defense response to virus"/>
    <property type="evidence" value="ECO:0007669"/>
    <property type="project" value="TreeGrafter"/>
</dbReference>
<dbReference type="PROSITE" id="PS00832">
    <property type="entry name" value="25A_SYNTH_1"/>
    <property type="match status" value="1"/>
</dbReference>
<dbReference type="PANTHER" id="PTHR11258:SF7">
    <property type="entry name" value="2'-5'-OLIGOADENYLATE SYNTHASE-LIKE PROTEIN 2"/>
    <property type="match status" value="1"/>
</dbReference>
<dbReference type="GO" id="GO:0001730">
    <property type="term" value="F:2'-5'-oligoadenylate synthetase activity"/>
    <property type="evidence" value="ECO:0007669"/>
    <property type="project" value="UniProtKB-EC"/>
</dbReference>
<dbReference type="Proteomes" id="UP000694399">
    <property type="component" value="Chromosome D4"/>
</dbReference>
<dbReference type="GO" id="GO:0003725">
    <property type="term" value="F:double-stranded RNA binding"/>
    <property type="evidence" value="ECO:0007669"/>
    <property type="project" value="TreeGrafter"/>
</dbReference>
<dbReference type="GeneTree" id="ENSGT00510000046406"/>
<proteinExistence type="inferred from homology"/>
<dbReference type="SUPFAM" id="SSF81301">
    <property type="entry name" value="Nucleotidyltransferase"/>
    <property type="match status" value="1"/>
</dbReference>
<evidence type="ECO:0000256" key="1">
    <source>
        <dbReference type="ARBA" id="ARBA00009526"/>
    </source>
</evidence>
<dbReference type="InterPro" id="IPR043518">
    <property type="entry name" value="2-5OAS_N_CS"/>
</dbReference>
<protein>
    <submittedName>
        <fullName evidence="3">2'-5'-oligoadenylate synthetase 3</fullName>
    </submittedName>
</protein>
<keyword evidence="2" id="KW-0694">RNA-binding</keyword>
<dbReference type="Ensembl" id="ENSPLOT00000023803.1">
    <property type="protein sequence ID" value="ENSPLOP00000021548.1"/>
    <property type="gene ID" value="ENSPLOG00000015625.1"/>
</dbReference>
<gene>
    <name evidence="3" type="primary">OAS3</name>
</gene>
<dbReference type="PANTHER" id="PTHR11258">
    <property type="entry name" value="2-5 OLIGOADENYLATE SYNTHETASE"/>
    <property type="match status" value="1"/>
</dbReference>